<evidence type="ECO:0000259" key="2">
    <source>
        <dbReference type="Pfam" id="PF01926"/>
    </source>
</evidence>
<evidence type="ECO:0000313" key="4">
    <source>
        <dbReference type="Proteomes" id="UP001175001"/>
    </source>
</evidence>
<gene>
    <name evidence="3" type="primary">ATI</name>
    <name evidence="3" type="ORF">DIS24_g9765</name>
</gene>
<evidence type="ECO:0000313" key="3">
    <source>
        <dbReference type="EMBL" id="KAK0640048.1"/>
    </source>
</evidence>
<dbReference type="Proteomes" id="UP001175001">
    <property type="component" value="Unassembled WGS sequence"/>
</dbReference>
<feature type="coiled-coil region" evidence="1">
    <location>
        <begin position="235"/>
        <end position="262"/>
    </location>
</feature>
<reference evidence="3" key="1">
    <citation type="submission" date="2023-06" db="EMBL/GenBank/DDBJ databases">
        <title>Multi-omics analyses reveal the molecular pathogenesis toolkit of Lasiodiplodia hormozganensis, a cross-kingdom pathogen.</title>
        <authorList>
            <person name="Felix C."/>
            <person name="Meneses R."/>
            <person name="Goncalves M.F.M."/>
            <person name="Tilleman L."/>
            <person name="Duarte A.S."/>
            <person name="Jorrin-Novo J.V."/>
            <person name="Van De Peer Y."/>
            <person name="Deforce D."/>
            <person name="Van Nieuwerburgh F."/>
            <person name="Esteves A.C."/>
            <person name="Alves A."/>
        </authorList>
    </citation>
    <scope>NUCLEOTIDE SEQUENCE</scope>
    <source>
        <strain evidence="3">CBS 339.90</strain>
    </source>
</reference>
<keyword evidence="4" id="KW-1185">Reference proteome</keyword>
<keyword evidence="1" id="KW-0175">Coiled coil</keyword>
<dbReference type="GO" id="GO:0005525">
    <property type="term" value="F:GTP binding"/>
    <property type="evidence" value="ECO:0007669"/>
    <property type="project" value="InterPro"/>
</dbReference>
<feature type="domain" description="G" evidence="2">
    <location>
        <begin position="25"/>
        <end position="87"/>
    </location>
</feature>
<name>A0AA39XTQ1_9PEZI</name>
<dbReference type="AlphaFoldDB" id="A0AA39XTQ1"/>
<proteinExistence type="predicted"/>
<dbReference type="InterPro" id="IPR006073">
    <property type="entry name" value="GTP-bd"/>
</dbReference>
<dbReference type="Pfam" id="PF01926">
    <property type="entry name" value="MMR_HSR1"/>
    <property type="match status" value="1"/>
</dbReference>
<dbReference type="InterPro" id="IPR027417">
    <property type="entry name" value="P-loop_NTPase"/>
</dbReference>
<organism evidence="3 4">
    <name type="scientific">Lasiodiplodia hormozganensis</name>
    <dbReference type="NCBI Taxonomy" id="869390"/>
    <lineage>
        <taxon>Eukaryota</taxon>
        <taxon>Fungi</taxon>
        <taxon>Dikarya</taxon>
        <taxon>Ascomycota</taxon>
        <taxon>Pezizomycotina</taxon>
        <taxon>Dothideomycetes</taxon>
        <taxon>Dothideomycetes incertae sedis</taxon>
        <taxon>Botryosphaeriales</taxon>
        <taxon>Botryosphaeriaceae</taxon>
        <taxon>Lasiodiplodia</taxon>
    </lineage>
</organism>
<dbReference type="Gene3D" id="3.40.50.300">
    <property type="entry name" value="P-loop containing nucleotide triphosphate hydrolases"/>
    <property type="match status" value="1"/>
</dbReference>
<accession>A0AA39XTQ1</accession>
<evidence type="ECO:0000256" key="1">
    <source>
        <dbReference type="SAM" id="Coils"/>
    </source>
</evidence>
<dbReference type="EMBL" id="JAUJDW010000091">
    <property type="protein sequence ID" value="KAK0640048.1"/>
    <property type="molecule type" value="Genomic_DNA"/>
</dbReference>
<sequence>MPSRIAPHTSTSLIETSFKPEDVVIAVIGVTGSGKSTFASMCSGVPTREKHSDGLHSSTSSVTVHTTQIGGRTVHLLDTPGFNDSSRTDEAVLHELVFWLLSAHELGIRLNGVVYLHSIEGSRVCGSHRRGLDMFKALIGEEAYPGVVMASSMWNRAKPSEAEARQGQLTGTTGCWGDLIAGGARVMKLGSNAQQARNIVQHFVDQDLVMKLSIQHQLLDLQLELRQTDAGKVLNAQLSEELQRLQRRMKEVERQLDATPKKHDGECVLEMDDELADLEKASLDTQRAIENLNAPGNSWVSEWCSNVRAELEDMSLINGQTVQRDALGEVERVEDQDKLMDNRDGGICLAHNDNQPREKSGLGAAIVHASGKQRATPIDKEDRMSMTAGVPTVVAEAAGAVAAVGAVSTLIPAGTACNVM</sequence>
<protein>
    <submittedName>
        <fullName evidence="3">A-type inclusion protein A25-like protein</fullName>
    </submittedName>
</protein>
<comment type="caution">
    <text evidence="3">The sequence shown here is derived from an EMBL/GenBank/DDBJ whole genome shotgun (WGS) entry which is preliminary data.</text>
</comment>
<dbReference type="SUPFAM" id="SSF52540">
    <property type="entry name" value="P-loop containing nucleoside triphosphate hydrolases"/>
    <property type="match status" value="1"/>
</dbReference>